<comment type="caution">
    <text evidence="2">The sequence shown here is derived from an EMBL/GenBank/DDBJ whole genome shotgun (WGS) entry which is preliminary data.</text>
</comment>
<keyword evidence="3" id="KW-1185">Reference proteome</keyword>
<dbReference type="AlphaFoldDB" id="A0ABC8S1U0"/>
<reference evidence="2 3" key="1">
    <citation type="submission" date="2024-02" db="EMBL/GenBank/DDBJ databases">
        <authorList>
            <person name="Vignale AGUSTIN F."/>
            <person name="Sosa J E."/>
            <person name="Modenutti C."/>
        </authorList>
    </citation>
    <scope>NUCLEOTIDE SEQUENCE [LARGE SCALE GENOMIC DNA]</scope>
</reference>
<evidence type="ECO:0000313" key="3">
    <source>
        <dbReference type="Proteomes" id="UP001642360"/>
    </source>
</evidence>
<evidence type="ECO:0000256" key="1">
    <source>
        <dbReference type="SAM" id="MobiDB-lite"/>
    </source>
</evidence>
<feature type="region of interest" description="Disordered" evidence="1">
    <location>
        <begin position="1"/>
        <end position="22"/>
    </location>
</feature>
<dbReference type="EMBL" id="CAUOFW020002058">
    <property type="protein sequence ID" value="CAK9150775.1"/>
    <property type="molecule type" value="Genomic_DNA"/>
</dbReference>
<organism evidence="2 3">
    <name type="scientific">Ilex paraguariensis</name>
    <name type="common">yerba mate</name>
    <dbReference type="NCBI Taxonomy" id="185542"/>
    <lineage>
        <taxon>Eukaryota</taxon>
        <taxon>Viridiplantae</taxon>
        <taxon>Streptophyta</taxon>
        <taxon>Embryophyta</taxon>
        <taxon>Tracheophyta</taxon>
        <taxon>Spermatophyta</taxon>
        <taxon>Magnoliopsida</taxon>
        <taxon>eudicotyledons</taxon>
        <taxon>Gunneridae</taxon>
        <taxon>Pentapetalae</taxon>
        <taxon>asterids</taxon>
        <taxon>campanulids</taxon>
        <taxon>Aquifoliales</taxon>
        <taxon>Aquifoliaceae</taxon>
        <taxon>Ilex</taxon>
    </lineage>
</organism>
<dbReference type="Proteomes" id="UP001642360">
    <property type="component" value="Unassembled WGS sequence"/>
</dbReference>
<proteinExistence type="predicted"/>
<sequence>MSQQPGDNNPAHREEALPPTVPVERFATTTPATRQQQQLLQTMKLLVNQNQQIIQLMLSQGGVAHHPAKRSPNPSNRRGAATCPFRALGLSPECSKATVREPLVKRSLLNAQGAHMFPFHMCLRRRTKEKVNMETTRANTITRSKMSPTSGTRRLGKCRTSLVMPSTLSRRRCLKPWTIW</sequence>
<evidence type="ECO:0000313" key="2">
    <source>
        <dbReference type="EMBL" id="CAK9150775.1"/>
    </source>
</evidence>
<accession>A0ABC8S1U0</accession>
<gene>
    <name evidence="2" type="ORF">ILEXP_LOCUS18928</name>
</gene>
<protein>
    <submittedName>
        <fullName evidence="2">Uncharacterized protein</fullName>
    </submittedName>
</protein>
<name>A0ABC8S1U0_9AQUA</name>